<evidence type="ECO:0000313" key="2">
    <source>
        <dbReference type="Proteomes" id="UP000709437"/>
    </source>
</evidence>
<organism evidence="1 2">
    <name type="scientific">Curtobacterium flaccumfaciens pv. flaccumfaciens</name>
    <dbReference type="NCBI Taxonomy" id="138532"/>
    <lineage>
        <taxon>Bacteria</taxon>
        <taxon>Bacillati</taxon>
        <taxon>Actinomycetota</taxon>
        <taxon>Actinomycetes</taxon>
        <taxon>Micrococcales</taxon>
        <taxon>Microbacteriaceae</taxon>
        <taxon>Curtobacterium</taxon>
    </lineage>
</organism>
<name>A0A9Q2W4U2_9MICO</name>
<evidence type="ECO:0000313" key="1">
    <source>
        <dbReference type="EMBL" id="MBT1541546.1"/>
    </source>
</evidence>
<dbReference type="AlphaFoldDB" id="A0A9Q2W4U2"/>
<dbReference type="Proteomes" id="UP000709437">
    <property type="component" value="Unassembled WGS sequence"/>
</dbReference>
<sequence>MQLLGFDTVDAGTLAESWRFEPESGAYTGIYAASAEGFAADYLADQGAPLPAERLRDVLAVSHRADVANRQF</sequence>
<proteinExistence type="predicted"/>
<protein>
    <submittedName>
        <fullName evidence="1">Uncharacterized protein</fullName>
    </submittedName>
</protein>
<dbReference type="RefSeq" id="WP_214562679.1">
    <property type="nucleotide sequence ID" value="NZ_JAHEWX010000006.1"/>
</dbReference>
<accession>A0A9Q2W4U2</accession>
<reference evidence="1" key="1">
    <citation type="submission" date="2021-05" db="EMBL/GenBank/DDBJ databases">
        <title>Whole genome sequence of Curtobacterium flaccumfaciens pv. flaccumfaciens strain CFBP 3417.</title>
        <authorList>
            <person name="Osdaghi E."/>
            <person name="Taghouti G."/>
            <person name="Portier P."/>
            <person name="Fazliarab A."/>
            <person name="Taghavi S.M."/>
            <person name="Briand M."/>
            <person name="Le-Saux M."/>
            <person name="Jacques M.-A."/>
        </authorList>
    </citation>
    <scope>NUCLEOTIDE SEQUENCE</scope>
    <source>
        <strain evidence="1">CFBP 3417</strain>
    </source>
</reference>
<dbReference type="EMBL" id="JAHEWX010000006">
    <property type="protein sequence ID" value="MBT1541546.1"/>
    <property type="molecule type" value="Genomic_DNA"/>
</dbReference>
<gene>
    <name evidence="1" type="ORF">KK103_07235</name>
</gene>
<comment type="caution">
    <text evidence="1">The sequence shown here is derived from an EMBL/GenBank/DDBJ whole genome shotgun (WGS) entry which is preliminary data.</text>
</comment>